<feature type="region of interest" description="Disordered" evidence="1">
    <location>
        <begin position="92"/>
        <end position="117"/>
    </location>
</feature>
<reference evidence="3" key="1">
    <citation type="submission" date="2021-02" db="EMBL/GenBank/DDBJ databases">
        <authorList>
            <person name="Nowell W R."/>
        </authorList>
    </citation>
    <scope>NUCLEOTIDE SEQUENCE</scope>
</reference>
<accession>A0A8S2QHF3</accession>
<dbReference type="EMBL" id="CAJNOK010019487">
    <property type="protein sequence ID" value="CAF1300285.1"/>
    <property type="molecule type" value="Genomic_DNA"/>
</dbReference>
<dbReference type="Proteomes" id="UP000677228">
    <property type="component" value="Unassembled WGS sequence"/>
</dbReference>
<proteinExistence type="predicted"/>
<evidence type="ECO:0000313" key="2">
    <source>
        <dbReference type="EMBL" id="CAF1300285.1"/>
    </source>
</evidence>
<dbReference type="EMBL" id="CAJOBA010041066">
    <property type="protein sequence ID" value="CAF4106394.1"/>
    <property type="molecule type" value="Genomic_DNA"/>
</dbReference>
<evidence type="ECO:0000256" key="1">
    <source>
        <dbReference type="SAM" id="MobiDB-lite"/>
    </source>
</evidence>
<evidence type="ECO:0000313" key="3">
    <source>
        <dbReference type="EMBL" id="CAF4106394.1"/>
    </source>
</evidence>
<dbReference type="Proteomes" id="UP000682733">
    <property type="component" value="Unassembled WGS sequence"/>
</dbReference>
<dbReference type="AlphaFoldDB" id="A0A8S2QHF3"/>
<evidence type="ECO:0000313" key="4">
    <source>
        <dbReference type="Proteomes" id="UP000682733"/>
    </source>
</evidence>
<feature type="non-terminal residue" evidence="3">
    <location>
        <position position="1"/>
    </location>
</feature>
<sequence length="117" mass="13555">LNNVIIKVVGEHENHAGNPRSESVRKFDENLKQETAHNHTNPHNIWTQNDTGVPDEVRVILPTNANLKQDIRRWRQDDNLTTIPIDKNFKSIPDKYQKPMRGTGFLRKDTGPPHLYL</sequence>
<name>A0A8S2QHF3_9BILA</name>
<comment type="caution">
    <text evidence="3">The sequence shown here is derived from an EMBL/GenBank/DDBJ whole genome shotgun (WGS) entry which is preliminary data.</text>
</comment>
<protein>
    <submittedName>
        <fullName evidence="3">Uncharacterized protein</fullName>
    </submittedName>
</protein>
<organism evidence="3 4">
    <name type="scientific">Didymodactylos carnosus</name>
    <dbReference type="NCBI Taxonomy" id="1234261"/>
    <lineage>
        <taxon>Eukaryota</taxon>
        <taxon>Metazoa</taxon>
        <taxon>Spiralia</taxon>
        <taxon>Gnathifera</taxon>
        <taxon>Rotifera</taxon>
        <taxon>Eurotatoria</taxon>
        <taxon>Bdelloidea</taxon>
        <taxon>Philodinida</taxon>
        <taxon>Philodinidae</taxon>
        <taxon>Didymodactylos</taxon>
    </lineage>
</organism>
<gene>
    <name evidence="2" type="ORF">OVA965_LOCUS28497</name>
    <name evidence="3" type="ORF">TMI583_LOCUS29253</name>
</gene>